<evidence type="ECO:0000256" key="5">
    <source>
        <dbReference type="ARBA" id="ARBA00022519"/>
    </source>
</evidence>
<name>A0A1H2N0E9_9ACTN</name>
<organism evidence="13 14">
    <name type="scientific">Microlunatus sagamiharensis</name>
    <dbReference type="NCBI Taxonomy" id="546874"/>
    <lineage>
        <taxon>Bacteria</taxon>
        <taxon>Bacillati</taxon>
        <taxon>Actinomycetota</taxon>
        <taxon>Actinomycetes</taxon>
        <taxon>Propionibacteriales</taxon>
        <taxon>Propionibacteriaceae</taxon>
        <taxon>Microlunatus</taxon>
    </lineage>
</organism>
<keyword evidence="3" id="KW-0813">Transport</keyword>
<feature type="region of interest" description="Disordered" evidence="11">
    <location>
        <begin position="219"/>
        <end position="239"/>
    </location>
</feature>
<evidence type="ECO:0000256" key="4">
    <source>
        <dbReference type="ARBA" id="ARBA00022475"/>
    </source>
</evidence>
<keyword evidence="10 12" id="KW-0472">Membrane</keyword>
<keyword evidence="7" id="KW-0862">Zinc</keyword>
<evidence type="ECO:0000256" key="9">
    <source>
        <dbReference type="ARBA" id="ARBA00023065"/>
    </source>
</evidence>
<dbReference type="InterPro" id="IPR045863">
    <property type="entry name" value="CorA_TM1_TM2"/>
</dbReference>
<proteinExistence type="inferred from homology"/>
<evidence type="ECO:0000313" key="14">
    <source>
        <dbReference type="Proteomes" id="UP000198825"/>
    </source>
</evidence>
<dbReference type="AlphaFoldDB" id="A0A1H2N0E9"/>
<keyword evidence="9" id="KW-0406">Ion transport</keyword>
<reference evidence="14" key="1">
    <citation type="submission" date="2016-10" db="EMBL/GenBank/DDBJ databases">
        <authorList>
            <person name="Varghese N."/>
            <person name="Submissions S."/>
        </authorList>
    </citation>
    <scope>NUCLEOTIDE SEQUENCE [LARGE SCALE GENOMIC DNA]</scope>
    <source>
        <strain evidence="14">DSM 21743</strain>
    </source>
</reference>
<dbReference type="InterPro" id="IPR045861">
    <property type="entry name" value="CorA_cytoplasmic_dom"/>
</dbReference>
<keyword evidence="6 12" id="KW-0812">Transmembrane</keyword>
<keyword evidence="14" id="KW-1185">Reference proteome</keyword>
<protein>
    <submittedName>
        <fullName evidence="13">Magnesium transporter</fullName>
    </submittedName>
</protein>
<dbReference type="STRING" id="546874.SAMN04488544_3098"/>
<evidence type="ECO:0000256" key="6">
    <source>
        <dbReference type="ARBA" id="ARBA00022692"/>
    </source>
</evidence>
<keyword evidence="5" id="KW-0997">Cell inner membrane</keyword>
<dbReference type="PANTHER" id="PTHR46494">
    <property type="entry name" value="CORA FAMILY METAL ION TRANSPORTER (EUROFUNG)"/>
    <property type="match status" value="1"/>
</dbReference>
<evidence type="ECO:0000256" key="3">
    <source>
        <dbReference type="ARBA" id="ARBA00022448"/>
    </source>
</evidence>
<dbReference type="GO" id="GO:0000287">
    <property type="term" value="F:magnesium ion binding"/>
    <property type="evidence" value="ECO:0007669"/>
    <property type="project" value="TreeGrafter"/>
</dbReference>
<evidence type="ECO:0000256" key="12">
    <source>
        <dbReference type="SAM" id="Phobius"/>
    </source>
</evidence>
<dbReference type="PANTHER" id="PTHR46494:SF3">
    <property type="entry name" value="ZINC TRANSPORT PROTEIN ZNTB"/>
    <property type="match status" value="1"/>
</dbReference>
<comment type="subcellular location">
    <subcellularLocation>
        <location evidence="1">Cell membrane</location>
        <topology evidence="1">Multi-pass membrane protein</topology>
    </subcellularLocation>
</comment>
<dbReference type="GO" id="GO:0015095">
    <property type="term" value="F:magnesium ion transmembrane transporter activity"/>
    <property type="evidence" value="ECO:0007669"/>
    <property type="project" value="TreeGrafter"/>
</dbReference>
<dbReference type="Gene3D" id="3.30.460.20">
    <property type="entry name" value="CorA soluble domain-like"/>
    <property type="match status" value="1"/>
</dbReference>
<dbReference type="GO" id="GO:0015087">
    <property type="term" value="F:cobalt ion transmembrane transporter activity"/>
    <property type="evidence" value="ECO:0007669"/>
    <property type="project" value="TreeGrafter"/>
</dbReference>
<comment type="similarity">
    <text evidence="2">Belongs to the CorA metal ion transporter (MIT) (TC 1.A.35) family.</text>
</comment>
<feature type="transmembrane region" description="Helical" evidence="12">
    <location>
        <begin position="317"/>
        <end position="337"/>
    </location>
</feature>
<dbReference type="Proteomes" id="UP000198825">
    <property type="component" value="Chromosome I"/>
</dbReference>
<dbReference type="Pfam" id="PF01544">
    <property type="entry name" value="CorA"/>
    <property type="match status" value="1"/>
</dbReference>
<keyword evidence="4" id="KW-1003">Cell membrane</keyword>
<dbReference type="GO" id="GO:0005886">
    <property type="term" value="C:plasma membrane"/>
    <property type="evidence" value="ECO:0007669"/>
    <property type="project" value="UniProtKB-SubCell"/>
</dbReference>
<evidence type="ECO:0000256" key="10">
    <source>
        <dbReference type="ARBA" id="ARBA00023136"/>
    </source>
</evidence>
<keyword evidence="8 12" id="KW-1133">Transmembrane helix</keyword>
<dbReference type="SUPFAM" id="SSF144083">
    <property type="entry name" value="Magnesium transport protein CorA, transmembrane region"/>
    <property type="match status" value="1"/>
</dbReference>
<dbReference type="OrthoDB" id="9803416at2"/>
<sequence length="341" mass="36908">MSIAVRQGPAPLSRVWTPRGVIAEDLQGEDLGDVLEMHSDAFAWWVLPKSEPYAERELRGAAEAMGLDSLVVKDLLARDGRAKFEELGSARIITTNTVALDPQAVELRSHPLAVVATDRLLICLVDPTPDFRPAELFTAHAENLTAGGTDAALRELMAAVVRSYDDVATWLEEATDALGEQLTALEPLTKAGQLRAFHLRSALSQLRRVTDPMRTVLTDVTASPPVPAGKKGTGASQSRRRWAMIDEHHTRVANAVDGLRETLQSVVSTSLSLSDAQGNETMKKLSGWAAIIAVPTLISGFVGMNVLVPLNGTGAGFWVYLALMVLTAVALFVVFRLKRWV</sequence>
<evidence type="ECO:0000313" key="13">
    <source>
        <dbReference type="EMBL" id="SDU99053.1"/>
    </source>
</evidence>
<dbReference type="RefSeq" id="WP_091076129.1">
    <property type="nucleotide sequence ID" value="NZ_LT629799.1"/>
</dbReference>
<evidence type="ECO:0000256" key="1">
    <source>
        <dbReference type="ARBA" id="ARBA00004651"/>
    </source>
</evidence>
<feature type="transmembrane region" description="Helical" evidence="12">
    <location>
        <begin position="288"/>
        <end position="311"/>
    </location>
</feature>
<dbReference type="Gene3D" id="1.20.58.340">
    <property type="entry name" value="Magnesium transport protein CorA, transmembrane region"/>
    <property type="match status" value="2"/>
</dbReference>
<dbReference type="InterPro" id="IPR002523">
    <property type="entry name" value="MgTranspt_CorA/ZnTranspt_ZntB"/>
</dbReference>
<accession>A0A1H2N0E9</accession>
<evidence type="ECO:0000256" key="7">
    <source>
        <dbReference type="ARBA" id="ARBA00022833"/>
    </source>
</evidence>
<dbReference type="EMBL" id="LT629799">
    <property type="protein sequence ID" value="SDU99053.1"/>
    <property type="molecule type" value="Genomic_DNA"/>
</dbReference>
<evidence type="ECO:0000256" key="2">
    <source>
        <dbReference type="ARBA" id="ARBA00009765"/>
    </source>
</evidence>
<gene>
    <name evidence="13" type="ORF">SAMN04488544_3098</name>
</gene>
<evidence type="ECO:0000256" key="11">
    <source>
        <dbReference type="SAM" id="MobiDB-lite"/>
    </source>
</evidence>
<dbReference type="GO" id="GO:0050897">
    <property type="term" value="F:cobalt ion binding"/>
    <property type="evidence" value="ECO:0007669"/>
    <property type="project" value="TreeGrafter"/>
</dbReference>
<dbReference type="SUPFAM" id="SSF143865">
    <property type="entry name" value="CorA soluble domain-like"/>
    <property type="match status" value="1"/>
</dbReference>
<evidence type="ECO:0000256" key="8">
    <source>
        <dbReference type="ARBA" id="ARBA00022989"/>
    </source>
</evidence>